<proteinExistence type="predicted"/>
<gene>
    <name evidence="1" type="primary">PALM</name>
</gene>
<reference evidence="1" key="3">
    <citation type="submission" date="2025-09" db="UniProtKB">
        <authorList>
            <consortium name="Ensembl"/>
        </authorList>
    </citation>
    <scope>IDENTIFICATION</scope>
</reference>
<dbReference type="Ensembl" id="ENSOART00020064161.1">
    <property type="protein sequence ID" value="ENSOARP00020051781.1"/>
    <property type="gene ID" value="ENSOARG00020011473.2"/>
</dbReference>
<reference evidence="1" key="1">
    <citation type="submission" date="2020-11" db="EMBL/GenBank/DDBJ databases">
        <authorList>
            <person name="Davenport K.M."/>
            <person name="Bickhart D.M."/>
            <person name="Smith T.P.L."/>
            <person name="Murdoch B.M."/>
            <person name="Rosen B.D."/>
        </authorList>
    </citation>
    <scope>NUCLEOTIDE SEQUENCE [LARGE SCALE GENOMIC DNA]</scope>
    <source>
        <strain evidence="1">OAR_USU_Benz2616</strain>
    </source>
</reference>
<sequence>MAARLGPPAGARIGSARESDPRRDGMNGVLAAETPSQQERLQAIAEKRRRQAEIENRRRQLEDDRRQLQHLKSKALRERWLLEGTPSSASEGDEDMRRQMQEDEQKARHLEESISRLEQEIEELENTDALPTAAARGSVAAPSPAPGPAPSPAPEDQRAEAVPNSQQVRGSGAPPCWPRSRSTHRLWGCGCGRPTSQMRAHPSPATSQLRRLHALLGLPGPQFPRQTGASRVFKESVKNKRFMGRGSSPKTTCLSSFLGSPTQWASPVYLHTALSGGAASPFDEKDFGPKRLRDWLKATQWSSLY</sequence>
<accession>A0AC11DWG2</accession>
<evidence type="ECO:0000313" key="1">
    <source>
        <dbReference type="Ensembl" id="ENSOARP00020051781.1"/>
    </source>
</evidence>
<protein>
    <submittedName>
        <fullName evidence="1">Paralemmin</fullName>
    </submittedName>
</protein>
<reference evidence="1" key="2">
    <citation type="submission" date="2025-08" db="UniProtKB">
        <authorList>
            <consortium name="Ensembl"/>
        </authorList>
    </citation>
    <scope>IDENTIFICATION</scope>
</reference>
<organism evidence="1">
    <name type="scientific">Ovis aries</name>
    <name type="common">Sheep</name>
    <dbReference type="NCBI Taxonomy" id="9940"/>
    <lineage>
        <taxon>Eukaryota</taxon>
        <taxon>Metazoa</taxon>
        <taxon>Chordata</taxon>
        <taxon>Craniata</taxon>
        <taxon>Vertebrata</taxon>
        <taxon>Euteleostomi</taxon>
        <taxon>Mammalia</taxon>
        <taxon>Eutheria</taxon>
        <taxon>Laurasiatheria</taxon>
        <taxon>Artiodactyla</taxon>
        <taxon>Ruminantia</taxon>
        <taxon>Pecora</taxon>
        <taxon>Bovidae</taxon>
        <taxon>Caprinae</taxon>
        <taxon>Ovis</taxon>
    </lineage>
</organism>
<name>A0AC11DWG2_SHEEP</name>